<gene>
    <name evidence="3" type="ORF">BJ508DRAFT_418005</name>
</gene>
<evidence type="ECO:0000313" key="4">
    <source>
        <dbReference type="Proteomes" id="UP000275078"/>
    </source>
</evidence>
<sequence length="315" mass="35151">MSTNNANGTNTASEPTVITPPESRCPSPVNAPRKAVAANKQLPARQLSMACAGLFLSNKFSDMTICVGNKKWPAHRMLLCSQSSFFDRAMNGGFKEGEDGIIHILDESPKDIYRMLHYLYKGDIEQLPKNGLIRSANGMMVAKYTESEEQHYALRINLAMRRLADKFDIPGLEDCAVRHQEFHFSKLENGSYLPRPNVGPPGNKWKPALTLASALLQKIYGQTETPTDLFRVHGNGTFFRLLRKVGMSAEDLKTFAPLQALIKEQPDFVYDMMAEMMSVSNLSANCYYHNTPGCPCSEGLDEMEDERADIEGTGW</sequence>
<dbReference type="EMBL" id="ML119759">
    <property type="protein sequence ID" value="RPA75669.1"/>
    <property type="molecule type" value="Genomic_DNA"/>
</dbReference>
<dbReference type="InterPro" id="IPR000210">
    <property type="entry name" value="BTB/POZ_dom"/>
</dbReference>
<organism evidence="3 4">
    <name type="scientific">Ascobolus immersus RN42</name>
    <dbReference type="NCBI Taxonomy" id="1160509"/>
    <lineage>
        <taxon>Eukaryota</taxon>
        <taxon>Fungi</taxon>
        <taxon>Dikarya</taxon>
        <taxon>Ascomycota</taxon>
        <taxon>Pezizomycotina</taxon>
        <taxon>Pezizomycetes</taxon>
        <taxon>Pezizales</taxon>
        <taxon>Ascobolaceae</taxon>
        <taxon>Ascobolus</taxon>
    </lineage>
</organism>
<dbReference type="Pfam" id="PF00651">
    <property type="entry name" value="BTB"/>
    <property type="match status" value="1"/>
</dbReference>
<dbReference type="SMART" id="SM00225">
    <property type="entry name" value="BTB"/>
    <property type="match status" value="1"/>
</dbReference>
<reference evidence="3 4" key="1">
    <citation type="journal article" date="2018" name="Nat. Ecol. Evol.">
        <title>Pezizomycetes genomes reveal the molecular basis of ectomycorrhizal truffle lifestyle.</title>
        <authorList>
            <person name="Murat C."/>
            <person name="Payen T."/>
            <person name="Noel B."/>
            <person name="Kuo A."/>
            <person name="Morin E."/>
            <person name="Chen J."/>
            <person name="Kohler A."/>
            <person name="Krizsan K."/>
            <person name="Balestrini R."/>
            <person name="Da Silva C."/>
            <person name="Montanini B."/>
            <person name="Hainaut M."/>
            <person name="Levati E."/>
            <person name="Barry K.W."/>
            <person name="Belfiori B."/>
            <person name="Cichocki N."/>
            <person name="Clum A."/>
            <person name="Dockter R.B."/>
            <person name="Fauchery L."/>
            <person name="Guy J."/>
            <person name="Iotti M."/>
            <person name="Le Tacon F."/>
            <person name="Lindquist E.A."/>
            <person name="Lipzen A."/>
            <person name="Malagnac F."/>
            <person name="Mello A."/>
            <person name="Molinier V."/>
            <person name="Miyauchi S."/>
            <person name="Poulain J."/>
            <person name="Riccioni C."/>
            <person name="Rubini A."/>
            <person name="Sitrit Y."/>
            <person name="Splivallo R."/>
            <person name="Traeger S."/>
            <person name="Wang M."/>
            <person name="Zifcakova L."/>
            <person name="Wipf D."/>
            <person name="Zambonelli A."/>
            <person name="Paolocci F."/>
            <person name="Nowrousian M."/>
            <person name="Ottonello S."/>
            <person name="Baldrian P."/>
            <person name="Spatafora J.W."/>
            <person name="Henrissat B."/>
            <person name="Nagy L.G."/>
            <person name="Aury J.M."/>
            <person name="Wincker P."/>
            <person name="Grigoriev I.V."/>
            <person name="Bonfante P."/>
            <person name="Martin F.M."/>
        </authorList>
    </citation>
    <scope>NUCLEOTIDE SEQUENCE [LARGE SCALE GENOMIC DNA]</scope>
    <source>
        <strain evidence="3 4">RN42</strain>
    </source>
</reference>
<dbReference type="OrthoDB" id="6359816at2759"/>
<feature type="domain" description="BTB" evidence="2">
    <location>
        <begin position="61"/>
        <end position="128"/>
    </location>
</feature>
<keyword evidence="4" id="KW-1185">Reference proteome</keyword>
<dbReference type="CDD" id="cd18186">
    <property type="entry name" value="BTB_POZ_ZBTB_KLHL-like"/>
    <property type="match status" value="1"/>
</dbReference>
<feature type="compositionally biased region" description="Low complexity" evidence="1">
    <location>
        <begin position="1"/>
        <end position="12"/>
    </location>
</feature>
<evidence type="ECO:0000259" key="2">
    <source>
        <dbReference type="PROSITE" id="PS50097"/>
    </source>
</evidence>
<dbReference type="STRING" id="1160509.A0A3N4HPL4"/>
<accession>A0A3N4HPL4</accession>
<feature type="region of interest" description="Disordered" evidence="1">
    <location>
        <begin position="1"/>
        <end position="31"/>
    </location>
</feature>
<dbReference type="PANTHER" id="PTHR47843:SF5">
    <property type="entry name" value="BTB_POZ DOMAIN PROTEIN"/>
    <property type="match status" value="1"/>
</dbReference>
<evidence type="ECO:0000313" key="3">
    <source>
        <dbReference type="EMBL" id="RPA75669.1"/>
    </source>
</evidence>
<evidence type="ECO:0000256" key="1">
    <source>
        <dbReference type="SAM" id="MobiDB-lite"/>
    </source>
</evidence>
<dbReference type="PROSITE" id="PS50097">
    <property type="entry name" value="BTB"/>
    <property type="match status" value="1"/>
</dbReference>
<protein>
    <recommendedName>
        <fullName evidence="2">BTB domain-containing protein</fullName>
    </recommendedName>
</protein>
<dbReference type="Proteomes" id="UP000275078">
    <property type="component" value="Unassembled WGS sequence"/>
</dbReference>
<dbReference type="InterPro" id="IPR011333">
    <property type="entry name" value="SKP1/BTB/POZ_sf"/>
</dbReference>
<dbReference type="SUPFAM" id="SSF54695">
    <property type="entry name" value="POZ domain"/>
    <property type="match status" value="1"/>
</dbReference>
<dbReference type="PANTHER" id="PTHR47843">
    <property type="entry name" value="BTB DOMAIN-CONTAINING PROTEIN-RELATED"/>
    <property type="match status" value="1"/>
</dbReference>
<proteinExistence type="predicted"/>
<dbReference type="AlphaFoldDB" id="A0A3N4HPL4"/>
<dbReference type="Gene3D" id="3.30.710.10">
    <property type="entry name" value="Potassium Channel Kv1.1, Chain A"/>
    <property type="match status" value="1"/>
</dbReference>
<name>A0A3N4HPL4_ASCIM</name>